<comment type="subcellular location">
    <subcellularLocation>
        <location evidence="1">Membrane</location>
        <topology evidence="1">Multi-pass membrane protein</topology>
    </subcellularLocation>
</comment>
<feature type="transmembrane region" description="Helical" evidence="8">
    <location>
        <begin position="198"/>
        <end position="217"/>
    </location>
</feature>
<dbReference type="AlphaFoldDB" id="A0A5N6ZH18"/>
<dbReference type="SUPFAM" id="SSF103473">
    <property type="entry name" value="MFS general substrate transporter"/>
    <property type="match status" value="1"/>
</dbReference>
<dbReference type="EMBL" id="ML739033">
    <property type="protein sequence ID" value="KAE8356974.1"/>
    <property type="molecule type" value="Genomic_DNA"/>
</dbReference>
<dbReference type="GO" id="GO:0022857">
    <property type="term" value="F:transmembrane transporter activity"/>
    <property type="evidence" value="ECO:0007669"/>
    <property type="project" value="InterPro"/>
</dbReference>
<accession>A0A5N6ZH18</accession>
<feature type="transmembrane region" description="Helical" evidence="8">
    <location>
        <begin position="456"/>
        <end position="478"/>
    </location>
</feature>
<dbReference type="Pfam" id="PF07690">
    <property type="entry name" value="MFS_1"/>
    <property type="match status" value="1"/>
</dbReference>
<feature type="transmembrane region" description="Helical" evidence="8">
    <location>
        <begin position="229"/>
        <end position="249"/>
    </location>
</feature>
<keyword evidence="2" id="KW-0813">Transport</keyword>
<feature type="transmembrane region" description="Helical" evidence="8">
    <location>
        <begin position="108"/>
        <end position="129"/>
    </location>
</feature>
<dbReference type="InterPro" id="IPR011701">
    <property type="entry name" value="MFS"/>
</dbReference>
<feature type="transmembrane region" description="Helical" evidence="8">
    <location>
        <begin position="298"/>
        <end position="321"/>
    </location>
</feature>
<sequence length="540" mass="59797">MSHAEGTASGKQGQDEQIESVENAPRQDQEHPVKSRPDKALKLIADAGHSTILTAENNARVLRRIDLRLLPILLGIYFLQQLDKSSVSYASIFGLIEKANLHGQQYSWLGAVVYLVQLVAQPFVAYILVKVPVGKFLAFTTLGWGLALTCMTPANTFAGLLVCRMFLGLFEAGIPAAFIAVTQMWYRRLEQPVRLGSWYAMNGVVYMFGSLISYGLGHIKSSGFEPYQIIFLFFGLITIVFFGVILLFMPDSPLQSNFLEKEDRLLAIERLRMNQQGIETHEWKWGHVKEACLDIKSFFWFALMFSISIPSGGISTFGPLIIQAFGFDQFKTILFNIPFGAVQLVSTMGGAWLATVLKMKGPVITLLCLPAITGCVMLLQLPRDGSHNGALLAGYYLISVYPGITPMIYGWSAGNTAGETKKKVVNGILLVGQCAGNVLGSNLYTTTDAPLYRRGLLSNLAMFCLLVLLSMMNMAHLLSLNRKHRKSRVSMGKNARIVDHSMQAIGAIPEYKTAPQQATIEDNAFKDLTDWANEDFVYVY</sequence>
<dbReference type="InterPro" id="IPR036259">
    <property type="entry name" value="MFS_trans_sf"/>
</dbReference>
<comment type="similarity">
    <text evidence="6">Belongs to the major facilitator superfamily. Allantoate permease family.</text>
</comment>
<evidence type="ECO:0000256" key="5">
    <source>
        <dbReference type="ARBA" id="ARBA00023136"/>
    </source>
</evidence>
<evidence type="ECO:0000256" key="2">
    <source>
        <dbReference type="ARBA" id="ARBA00022448"/>
    </source>
</evidence>
<feature type="transmembrane region" description="Helical" evidence="8">
    <location>
        <begin position="393"/>
        <end position="412"/>
    </location>
</feature>
<feature type="transmembrane region" description="Helical" evidence="8">
    <location>
        <begin position="166"/>
        <end position="186"/>
    </location>
</feature>
<keyword evidence="4 8" id="KW-1133">Transmembrane helix</keyword>
<keyword evidence="5 8" id="KW-0472">Membrane</keyword>
<evidence type="ECO:0000256" key="8">
    <source>
        <dbReference type="SAM" id="Phobius"/>
    </source>
</evidence>
<dbReference type="GO" id="GO:0016020">
    <property type="term" value="C:membrane"/>
    <property type="evidence" value="ECO:0007669"/>
    <property type="project" value="UniProtKB-SubCell"/>
</dbReference>
<feature type="region of interest" description="Disordered" evidence="7">
    <location>
        <begin position="1"/>
        <end position="36"/>
    </location>
</feature>
<reference evidence="10" key="1">
    <citation type="submission" date="2019-04" db="EMBL/GenBank/DDBJ databases">
        <title>Friends and foes A comparative genomics studyof 23 Aspergillus species from section Flavi.</title>
        <authorList>
            <consortium name="DOE Joint Genome Institute"/>
            <person name="Kjaerbolling I."/>
            <person name="Vesth T."/>
            <person name="Frisvad J.C."/>
            <person name="Nybo J.L."/>
            <person name="Theobald S."/>
            <person name="Kildgaard S."/>
            <person name="Isbrandt T."/>
            <person name="Kuo A."/>
            <person name="Sato A."/>
            <person name="Lyhne E.K."/>
            <person name="Kogle M.E."/>
            <person name="Wiebenga A."/>
            <person name="Kun R.S."/>
            <person name="Lubbers R.J."/>
            <person name="Makela M.R."/>
            <person name="Barry K."/>
            <person name="Chovatia M."/>
            <person name="Clum A."/>
            <person name="Daum C."/>
            <person name="Haridas S."/>
            <person name="He G."/>
            <person name="LaButti K."/>
            <person name="Lipzen A."/>
            <person name="Mondo S."/>
            <person name="Riley R."/>
            <person name="Salamov A."/>
            <person name="Simmons B.A."/>
            <person name="Magnuson J.K."/>
            <person name="Henrissat B."/>
            <person name="Mortensen U.H."/>
            <person name="Larsen T.O."/>
            <person name="Devries R.P."/>
            <person name="Grigoriev I.V."/>
            <person name="Machida M."/>
            <person name="Baker S.E."/>
            <person name="Andersen M.R."/>
        </authorList>
    </citation>
    <scope>NUCLEOTIDE SEQUENCE [LARGE SCALE GENOMIC DNA]</scope>
    <source>
        <strain evidence="10">CBS 553.77</strain>
    </source>
</reference>
<proteinExistence type="inferred from homology"/>
<gene>
    <name evidence="9" type="ORF">BDV28DRAFT_154273</name>
</gene>
<protein>
    <submittedName>
        <fullName evidence="9">MFS general substrate transporter</fullName>
    </submittedName>
</protein>
<organism evidence="9 10">
    <name type="scientific">Aspergillus coremiiformis</name>
    <dbReference type="NCBI Taxonomy" id="138285"/>
    <lineage>
        <taxon>Eukaryota</taxon>
        <taxon>Fungi</taxon>
        <taxon>Dikarya</taxon>
        <taxon>Ascomycota</taxon>
        <taxon>Pezizomycotina</taxon>
        <taxon>Eurotiomycetes</taxon>
        <taxon>Eurotiomycetidae</taxon>
        <taxon>Eurotiales</taxon>
        <taxon>Aspergillaceae</taxon>
        <taxon>Aspergillus</taxon>
        <taxon>Aspergillus subgen. Circumdati</taxon>
    </lineage>
</organism>
<feature type="transmembrane region" description="Helical" evidence="8">
    <location>
        <begin position="424"/>
        <end position="444"/>
    </location>
</feature>
<feature type="transmembrane region" description="Helical" evidence="8">
    <location>
        <begin position="363"/>
        <end position="381"/>
    </location>
</feature>
<evidence type="ECO:0000256" key="7">
    <source>
        <dbReference type="SAM" id="MobiDB-lite"/>
    </source>
</evidence>
<name>A0A5N6ZH18_9EURO</name>
<feature type="compositionally biased region" description="Basic and acidic residues" evidence="7">
    <location>
        <begin position="25"/>
        <end position="36"/>
    </location>
</feature>
<evidence type="ECO:0000313" key="10">
    <source>
        <dbReference type="Proteomes" id="UP000327118"/>
    </source>
</evidence>
<evidence type="ECO:0000256" key="3">
    <source>
        <dbReference type="ARBA" id="ARBA00022692"/>
    </source>
</evidence>
<evidence type="ECO:0000256" key="1">
    <source>
        <dbReference type="ARBA" id="ARBA00004141"/>
    </source>
</evidence>
<dbReference type="PANTHER" id="PTHR43791">
    <property type="entry name" value="PERMEASE-RELATED"/>
    <property type="match status" value="1"/>
</dbReference>
<evidence type="ECO:0000256" key="4">
    <source>
        <dbReference type="ARBA" id="ARBA00022989"/>
    </source>
</evidence>
<dbReference type="Gene3D" id="1.20.1250.20">
    <property type="entry name" value="MFS general substrate transporter like domains"/>
    <property type="match status" value="2"/>
</dbReference>
<evidence type="ECO:0000313" key="9">
    <source>
        <dbReference type="EMBL" id="KAE8356974.1"/>
    </source>
</evidence>
<feature type="transmembrane region" description="Helical" evidence="8">
    <location>
        <begin position="333"/>
        <end position="356"/>
    </location>
</feature>
<keyword evidence="3 8" id="KW-0812">Transmembrane</keyword>
<evidence type="ECO:0000256" key="6">
    <source>
        <dbReference type="ARBA" id="ARBA00037968"/>
    </source>
</evidence>
<dbReference type="OrthoDB" id="4454541at2759"/>
<dbReference type="FunFam" id="1.20.1250.20:FF:000064">
    <property type="entry name" value="MFS allantoate transporter"/>
    <property type="match status" value="1"/>
</dbReference>
<dbReference type="Proteomes" id="UP000327118">
    <property type="component" value="Unassembled WGS sequence"/>
</dbReference>
<keyword evidence="10" id="KW-1185">Reference proteome</keyword>
<dbReference type="PANTHER" id="PTHR43791:SF59">
    <property type="entry name" value="TRANSPORTER, PUTATIVE (AFU_ORTHOLOGUE AFUA_1G06550)-RELATED"/>
    <property type="match status" value="1"/>
</dbReference>